<dbReference type="InterPro" id="IPR013094">
    <property type="entry name" value="AB_hydrolase_3"/>
</dbReference>
<gene>
    <name evidence="3" type="ORF">PEBR_07210</name>
</gene>
<dbReference type="Gene3D" id="3.40.50.1820">
    <property type="entry name" value="alpha/beta hydrolase"/>
    <property type="match status" value="1"/>
</dbReference>
<keyword evidence="3" id="KW-0560">Oxidoreductase</keyword>
<dbReference type="Proteomes" id="UP000190744">
    <property type="component" value="Unassembled WGS sequence"/>
</dbReference>
<dbReference type="PANTHER" id="PTHR48081">
    <property type="entry name" value="AB HYDROLASE SUPERFAMILY PROTEIN C4A8.06C"/>
    <property type="match status" value="1"/>
</dbReference>
<dbReference type="AlphaFoldDB" id="A0A1S9RW41"/>
<dbReference type="InterPro" id="IPR029058">
    <property type="entry name" value="AB_hydrolase_fold"/>
</dbReference>
<dbReference type="GO" id="GO:0072330">
    <property type="term" value="P:monocarboxylic acid biosynthetic process"/>
    <property type="evidence" value="ECO:0007669"/>
    <property type="project" value="UniProtKB-ARBA"/>
</dbReference>
<accession>A0A1S9RW41</accession>
<evidence type="ECO:0000313" key="4">
    <source>
        <dbReference type="Proteomes" id="UP000190744"/>
    </source>
</evidence>
<dbReference type="SUPFAM" id="SSF53474">
    <property type="entry name" value="alpha/beta-Hydrolases"/>
    <property type="match status" value="1"/>
</dbReference>
<dbReference type="GO" id="GO:0017000">
    <property type="term" value="P:antibiotic biosynthetic process"/>
    <property type="evidence" value="ECO:0007669"/>
    <property type="project" value="UniProtKB-ARBA"/>
</dbReference>
<dbReference type="PANTHER" id="PTHR48081:SF8">
    <property type="entry name" value="ALPHA_BETA HYDROLASE FOLD-3 DOMAIN-CONTAINING PROTEIN-RELATED"/>
    <property type="match status" value="1"/>
</dbReference>
<protein>
    <submittedName>
        <fullName evidence="3">Arylesterase/monooxygenase</fullName>
    </submittedName>
</protein>
<organism evidence="3 4">
    <name type="scientific">Penicillium brasilianum</name>
    <dbReference type="NCBI Taxonomy" id="104259"/>
    <lineage>
        <taxon>Eukaryota</taxon>
        <taxon>Fungi</taxon>
        <taxon>Dikarya</taxon>
        <taxon>Ascomycota</taxon>
        <taxon>Pezizomycotina</taxon>
        <taxon>Eurotiomycetes</taxon>
        <taxon>Eurotiomycetidae</taxon>
        <taxon>Eurotiales</taxon>
        <taxon>Aspergillaceae</taxon>
        <taxon>Penicillium</taxon>
    </lineage>
</organism>
<sequence>MTLKYDPEFKEAAGSLLTGLETAPQIPPYDIATRRAVLPALVEQAMGMIQLDESISRQEFTVFSYDQALIPVYRFWDRNISASGSALLYVHGGGFILGDVKMYDKSLRQLVKKSGVQVFSVDYRLAPESPYPTPVEDCYAALQWLYSRAAEFSIDDARIGLMGESAGGGLVAGTVLLARGRQLAPPIAKQILIYPMLDDRNVDVIPGVEELAIWKSADNLTSWHALLGDRRGTAEVSPHAAPSRAKDLKDSPPTYLEVGELDIFQEECQSYSRQLKEAGIELEFHLHPGLPHLFDILCPNIKATNAAMEHRIRTIQQI</sequence>
<keyword evidence="1" id="KW-0378">Hydrolase</keyword>
<dbReference type="InterPro" id="IPR050300">
    <property type="entry name" value="GDXG_lipolytic_enzyme"/>
</dbReference>
<dbReference type="GO" id="GO:0004497">
    <property type="term" value="F:monooxygenase activity"/>
    <property type="evidence" value="ECO:0007669"/>
    <property type="project" value="UniProtKB-KW"/>
</dbReference>
<dbReference type="Pfam" id="PF07859">
    <property type="entry name" value="Abhydrolase_3"/>
    <property type="match status" value="1"/>
</dbReference>
<reference evidence="4" key="1">
    <citation type="submission" date="2015-09" db="EMBL/GenBank/DDBJ databases">
        <authorList>
            <person name="Fill T.P."/>
            <person name="Baretta J.F."/>
            <person name="de Almeida L.G."/>
            <person name="Rocha M."/>
            <person name="de Souza D.H."/>
            <person name="Malavazi I."/>
            <person name="Cerdeira L.T."/>
            <person name="Hong H."/>
            <person name="Samborskyy M."/>
            <person name="de Vasconcelos A.T."/>
            <person name="Leadlay P."/>
            <person name="Rodrigues-Filho E."/>
        </authorList>
    </citation>
    <scope>NUCLEOTIDE SEQUENCE [LARGE SCALE GENOMIC DNA]</scope>
    <source>
        <strain evidence="4">LaBioMMi 136</strain>
    </source>
</reference>
<comment type="caution">
    <text evidence="3">The sequence shown here is derived from an EMBL/GenBank/DDBJ whole genome shotgun (WGS) entry which is preliminary data.</text>
</comment>
<dbReference type="EMBL" id="LJBN01000103">
    <property type="protein sequence ID" value="OOQ89753.1"/>
    <property type="molecule type" value="Genomic_DNA"/>
</dbReference>
<evidence type="ECO:0000256" key="1">
    <source>
        <dbReference type="ARBA" id="ARBA00022801"/>
    </source>
</evidence>
<name>A0A1S9RW41_PENBI</name>
<dbReference type="GO" id="GO:0016787">
    <property type="term" value="F:hydrolase activity"/>
    <property type="evidence" value="ECO:0007669"/>
    <property type="project" value="UniProtKB-KW"/>
</dbReference>
<evidence type="ECO:0000259" key="2">
    <source>
        <dbReference type="Pfam" id="PF07859"/>
    </source>
</evidence>
<feature type="domain" description="Alpha/beta hydrolase fold-3" evidence="2">
    <location>
        <begin position="87"/>
        <end position="294"/>
    </location>
</feature>
<keyword evidence="3" id="KW-0503">Monooxygenase</keyword>
<proteinExistence type="predicted"/>
<evidence type="ECO:0000313" key="3">
    <source>
        <dbReference type="EMBL" id="OOQ89753.1"/>
    </source>
</evidence>